<reference evidence="3" key="1">
    <citation type="submission" date="2018-05" db="EMBL/GenBank/DDBJ databases">
        <authorList>
            <person name="Klenk H.-P."/>
            <person name="Huntemann M."/>
            <person name="Clum A."/>
            <person name="Pillay M."/>
            <person name="Palaniappan K."/>
            <person name="Varghese N."/>
            <person name="Mikhailova N."/>
            <person name="Stamatis D."/>
            <person name="Reddy T."/>
            <person name="Daum C."/>
            <person name="Shapiro N."/>
            <person name="Ivanova N."/>
            <person name="Kyrpides N."/>
            <person name="Woyke T."/>
        </authorList>
    </citation>
    <scope>NUCLEOTIDE SEQUENCE [LARGE SCALE GENOMIC DNA]</scope>
    <source>
        <strain evidence="3">DSM 45417</strain>
    </source>
</reference>
<dbReference type="Proteomes" id="UP000246661">
    <property type="component" value="Unassembled WGS sequence"/>
</dbReference>
<keyword evidence="3" id="KW-1185">Reference proteome</keyword>
<evidence type="ECO:0000313" key="2">
    <source>
        <dbReference type="EMBL" id="PWW22471.1"/>
    </source>
</evidence>
<dbReference type="AlphaFoldDB" id="A0A317QI30"/>
<name>A0A317QI30_9ACTN</name>
<proteinExistence type="predicted"/>
<dbReference type="OrthoDB" id="5195999at2"/>
<feature type="region of interest" description="Disordered" evidence="1">
    <location>
        <begin position="1"/>
        <end position="83"/>
    </location>
</feature>
<feature type="compositionally biased region" description="Polar residues" evidence="1">
    <location>
        <begin position="1"/>
        <end position="29"/>
    </location>
</feature>
<feature type="compositionally biased region" description="Low complexity" evidence="1">
    <location>
        <begin position="53"/>
        <end position="73"/>
    </location>
</feature>
<sequence>MSDPQGSDRIQQDIPTASATGDNSSTGSSFDDVPLTADEAIERDAAHDDDLPAGADGDVARARGAGASGEVEGPTPRSGGATD</sequence>
<accession>A0A317QI30</accession>
<dbReference type="RefSeq" id="WP_110005089.1">
    <property type="nucleotide sequence ID" value="NZ_QGTX01000001.1"/>
</dbReference>
<comment type="caution">
    <text evidence="2">The sequence shown here is derived from an EMBL/GenBank/DDBJ whole genome shotgun (WGS) entry which is preliminary data.</text>
</comment>
<feature type="compositionally biased region" description="Basic and acidic residues" evidence="1">
    <location>
        <begin position="40"/>
        <end position="50"/>
    </location>
</feature>
<protein>
    <submittedName>
        <fullName evidence="2">Uncharacterized protein</fullName>
    </submittedName>
</protein>
<evidence type="ECO:0000256" key="1">
    <source>
        <dbReference type="SAM" id="MobiDB-lite"/>
    </source>
</evidence>
<dbReference type="EMBL" id="QGTX01000001">
    <property type="protein sequence ID" value="PWW22471.1"/>
    <property type="molecule type" value="Genomic_DNA"/>
</dbReference>
<gene>
    <name evidence="2" type="ORF">JD79_01624</name>
</gene>
<organism evidence="2 3">
    <name type="scientific">Geodermatophilus normandii</name>
    <dbReference type="NCBI Taxonomy" id="1137989"/>
    <lineage>
        <taxon>Bacteria</taxon>
        <taxon>Bacillati</taxon>
        <taxon>Actinomycetota</taxon>
        <taxon>Actinomycetes</taxon>
        <taxon>Geodermatophilales</taxon>
        <taxon>Geodermatophilaceae</taxon>
        <taxon>Geodermatophilus</taxon>
    </lineage>
</organism>
<evidence type="ECO:0000313" key="3">
    <source>
        <dbReference type="Proteomes" id="UP000246661"/>
    </source>
</evidence>